<keyword evidence="2" id="KW-1185">Reference proteome</keyword>
<proteinExistence type="predicted"/>
<organism evidence="1 2">
    <name type="scientific">Listeria phage LMSP-25</name>
    <dbReference type="NCBI Taxonomy" id="1486421"/>
    <lineage>
        <taxon>Viruses</taxon>
        <taxon>Duplodnaviria</taxon>
        <taxon>Heunggongvirae</taxon>
        <taxon>Uroviricota</taxon>
        <taxon>Caudoviricetes</taxon>
        <taxon>Herelleviridae</taxon>
        <taxon>Jasinskavirinae</taxon>
        <taxon>Pecentumvirus</taxon>
        <taxon>Pecentumvirus LMSP25</taxon>
    </lineage>
</organism>
<evidence type="ECO:0000313" key="2">
    <source>
        <dbReference type="Proteomes" id="UP000026981"/>
    </source>
</evidence>
<name>A0A060ABZ5_9CAUD</name>
<dbReference type="KEGG" id="vg:19685041"/>
<dbReference type="RefSeq" id="YP_009043022.1">
    <property type="nucleotide sequence ID" value="NC_024360.1"/>
</dbReference>
<dbReference type="GeneID" id="19685041"/>
<sequence>MERLNENQQIVLKWLKNYLLDDSDFYNTIYASKQLYVNGFPTDESSVAFMKLTDKEFASVLLAFSTWYLQGGFNVKEKCSIEISYYNGEDKFTGKVVWVVLDKEEGIQFVLTEKPEDEYFVFDSEESAGIVGGLIRLACDNIEDGSPVTINYLKEENNE</sequence>
<dbReference type="Proteomes" id="UP000026981">
    <property type="component" value="Segment"/>
</dbReference>
<evidence type="ECO:0000313" key="1">
    <source>
        <dbReference type="EMBL" id="AIA64380.1"/>
    </source>
</evidence>
<accession>A0A060ABZ5</accession>
<dbReference type="OrthoDB" id="34060at10239"/>
<dbReference type="EMBL" id="KJ535722">
    <property type="protein sequence ID" value="AIA64380.1"/>
    <property type="molecule type" value="Genomic_DNA"/>
</dbReference>
<reference evidence="1 2" key="1">
    <citation type="submission" date="2014-03" db="EMBL/GenBank/DDBJ databases">
        <title>Genome sequencing of lytic Listeria phages.</title>
        <authorList>
            <person name="Woolston J."/>
            <person name="Rajanna C."/>
            <person name="Abuladze T."/>
            <person name="Li M."/>
            <person name="Anderson B."/>
            <person name="Sulakvelidze A."/>
        </authorList>
    </citation>
    <scope>NUCLEOTIDE SEQUENCE [LARGE SCALE GENOMIC DNA]</scope>
    <source>
        <strain evidence="1">LMSP-25</strain>
    </source>
</reference>
<protein>
    <submittedName>
        <fullName evidence="1">Uncharacterized protein</fullName>
    </submittedName>
</protein>